<sequence length="135" mass="14422">MWCSSGYVCLTGIRVPPLGSFCEGGMCSVRGGVPGSTVHLSPHPCLPHCSGPTGRPLHDRGDCAELRNSRTVELYYCTDCSTIGVTPITFPILPSSSFPFDPTKQTPFPHLVFDTDPTFLMDQTSSTGVSIVTAL</sequence>
<keyword evidence="2" id="KW-1185">Reference proteome</keyword>
<proteinExistence type="predicted"/>
<evidence type="ECO:0000313" key="1">
    <source>
        <dbReference type="EMBL" id="KAF1382671.1"/>
    </source>
</evidence>
<name>A0A6A5E2V6_PERFL</name>
<gene>
    <name evidence="1" type="ORF">PFLUV_G00146190</name>
</gene>
<protein>
    <submittedName>
        <fullName evidence="1">Uncharacterized protein</fullName>
    </submittedName>
</protein>
<organism evidence="1 2">
    <name type="scientific">Perca fluviatilis</name>
    <name type="common">European perch</name>
    <dbReference type="NCBI Taxonomy" id="8168"/>
    <lineage>
        <taxon>Eukaryota</taxon>
        <taxon>Metazoa</taxon>
        <taxon>Chordata</taxon>
        <taxon>Craniata</taxon>
        <taxon>Vertebrata</taxon>
        <taxon>Euteleostomi</taxon>
        <taxon>Actinopterygii</taxon>
        <taxon>Neopterygii</taxon>
        <taxon>Teleostei</taxon>
        <taxon>Neoteleostei</taxon>
        <taxon>Acanthomorphata</taxon>
        <taxon>Eupercaria</taxon>
        <taxon>Perciformes</taxon>
        <taxon>Percoidei</taxon>
        <taxon>Percidae</taxon>
        <taxon>Percinae</taxon>
        <taxon>Perca</taxon>
    </lineage>
</organism>
<evidence type="ECO:0000313" key="2">
    <source>
        <dbReference type="Proteomes" id="UP000465112"/>
    </source>
</evidence>
<reference evidence="1 2" key="1">
    <citation type="submission" date="2019-06" db="EMBL/GenBank/DDBJ databases">
        <title>A chromosome-scale genome assembly of the European perch, Perca fluviatilis.</title>
        <authorList>
            <person name="Roques C."/>
            <person name="Zahm M."/>
            <person name="Cabau C."/>
            <person name="Klopp C."/>
            <person name="Bouchez O."/>
            <person name="Donnadieu C."/>
            <person name="Kuhl H."/>
            <person name="Gislard M."/>
            <person name="Guendouz S."/>
            <person name="Journot L."/>
            <person name="Haffray P."/>
            <person name="Bestin A."/>
            <person name="Morvezen R."/>
            <person name="Feron R."/>
            <person name="Wen M."/>
            <person name="Jouanno E."/>
            <person name="Herpin A."/>
            <person name="Schartl M."/>
            <person name="Postlethwait J."/>
            <person name="Schaerlinger B."/>
            <person name="Chardard D."/>
            <person name="Lecocq T."/>
            <person name="Poncet C."/>
            <person name="Jaffrelo L."/>
            <person name="Lampietro C."/>
            <person name="Guiguen Y."/>
        </authorList>
    </citation>
    <scope>NUCLEOTIDE SEQUENCE [LARGE SCALE GENOMIC DNA]</scope>
    <source>
        <tissue evidence="1">Blood</tissue>
    </source>
</reference>
<dbReference type="AlphaFoldDB" id="A0A6A5E2V6"/>
<dbReference type="EMBL" id="VHII01000012">
    <property type="protein sequence ID" value="KAF1382671.1"/>
    <property type="molecule type" value="Genomic_DNA"/>
</dbReference>
<comment type="caution">
    <text evidence="1">The sequence shown here is derived from an EMBL/GenBank/DDBJ whole genome shotgun (WGS) entry which is preliminary data.</text>
</comment>
<accession>A0A6A5E2V6</accession>
<dbReference type="Proteomes" id="UP000465112">
    <property type="component" value="Chromosome 12"/>
</dbReference>